<gene>
    <name evidence="7" type="ORF">CAPTEDRAFT_81046</name>
</gene>
<feature type="non-terminal residue" evidence="7">
    <location>
        <position position="54"/>
    </location>
</feature>
<proteinExistence type="predicted"/>
<dbReference type="EMBL" id="KB296866">
    <property type="protein sequence ID" value="ELU11206.1"/>
    <property type="molecule type" value="Genomic_DNA"/>
</dbReference>
<sequence>ELYVVMSYMSFLCVMGTGGNALVLYVFSQKKDKLVSTLFIIVLAFVDFITCLVV</sequence>
<dbReference type="EnsemblMetazoa" id="CapteT81046">
    <property type="protein sequence ID" value="CapteP81046"/>
    <property type="gene ID" value="CapteG81046"/>
</dbReference>
<dbReference type="PROSITE" id="PS50262">
    <property type="entry name" value="G_PROTEIN_RECEP_F1_2"/>
    <property type="match status" value="1"/>
</dbReference>
<keyword evidence="9" id="KW-1185">Reference proteome</keyword>
<feature type="transmembrane region" description="Helical" evidence="5">
    <location>
        <begin position="34"/>
        <end position="53"/>
    </location>
</feature>
<evidence type="ECO:0000259" key="6">
    <source>
        <dbReference type="PROSITE" id="PS50262"/>
    </source>
</evidence>
<dbReference type="STRING" id="283909.R7V4D6"/>
<keyword evidence="2 5" id="KW-0812">Transmembrane</keyword>
<evidence type="ECO:0000256" key="1">
    <source>
        <dbReference type="ARBA" id="ARBA00004370"/>
    </source>
</evidence>
<evidence type="ECO:0000313" key="9">
    <source>
        <dbReference type="Proteomes" id="UP000014760"/>
    </source>
</evidence>
<dbReference type="GO" id="GO:0016020">
    <property type="term" value="C:membrane"/>
    <property type="evidence" value="ECO:0007669"/>
    <property type="project" value="UniProtKB-SubCell"/>
</dbReference>
<accession>R7V4D6</accession>
<dbReference type="OrthoDB" id="5969463at2759"/>
<reference evidence="7 9" key="2">
    <citation type="journal article" date="2013" name="Nature">
        <title>Insights into bilaterian evolution from three spiralian genomes.</title>
        <authorList>
            <person name="Simakov O."/>
            <person name="Marletaz F."/>
            <person name="Cho S.J."/>
            <person name="Edsinger-Gonzales E."/>
            <person name="Havlak P."/>
            <person name="Hellsten U."/>
            <person name="Kuo D.H."/>
            <person name="Larsson T."/>
            <person name="Lv J."/>
            <person name="Arendt D."/>
            <person name="Savage R."/>
            <person name="Osoegawa K."/>
            <person name="de Jong P."/>
            <person name="Grimwood J."/>
            <person name="Chapman J.A."/>
            <person name="Shapiro H."/>
            <person name="Aerts A."/>
            <person name="Otillar R.P."/>
            <person name="Terry A.Y."/>
            <person name="Boore J.L."/>
            <person name="Grigoriev I.V."/>
            <person name="Lindberg D.R."/>
            <person name="Seaver E.C."/>
            <person name="Weisblat D.A."/>
            <person name="Putnam N.H."/>
            <person name="Rokhsar D.S."/>
        </authorList>
    </citation>
    <scope>NUCLEOTIDE SEQUENCE</scope>
    <source>
        <strain evidence="7 9">I ESC-2004</strain>
    </source>
</reference>
<evidence type="ECO:0000256" key="5">
    <source>
        <dbReference type="SAM" id="Phobius"/>
    </source>
</evidence>
<dbReference type="GO" id="GO:0004930">
    <property type="term" value="F:G protein-coupled receptor activity"/>
    <property type="evidence" value="ECO:0007669"/>
    <property type="project" value="InterPro"/>
</dbReference>
<evidence type="ECO:0000256" key="2">
    <source>
        <dbReference type="ARBA" id="ARBA00022692"/>
    </source>
</evidence>
<evidence type="ECO:0000313" key="7">
    <source>
        <dbReference type="EMBL" id="ELU11206.1"/>
    </source>
</evidence>
<evidence type="ECO:0000256" key="3">
    <source>
        <dbReference type="ARBA" id="ARBA00022989"/>
    </source>
</evidence>
<feature type="non-terminal residue" evidence="7">
    <location>
        <position position="1"/>
    </location>
</feature>
<dbReference type="Gene3D" id="1.20.1070.10">
    <property type="entry name" value="Rhodopsin 7-helix transmembrane proteins"/>
    <property type="match status" value="1"/>
</dbReference>
<keyword evidence="4 5" id="KW-0472">Membrane</keyword>
<name>R7V4D6_CAPTE</name>
<dbReference type="EMBL" id="AMQN01020215">
    <property type="status" value="NOT_ANNOTATED_CDS"/>
    <property type="molecule type" value="Genomic_DNA"/>
</dbReference>
<dbReference type="SUPFAM" id="SSF81321">
    <property type="entry name" value="Family A G protein-coupled receptor-like"/>
    <property type="match status" value="1"/>
</dbReference>
<dbReference type="AlphaFoldDB" id="R7V4D6"/>
<evidence type="ECO:0000313" key="8">
    <source>
        <dbReference type="EnsemblMetazoa" id="CapteP81046"/>
    </source>
</evidence>
<comment type="subcellular location">
    <subcellularLocation>
        <location evidence="1">Membrane</location>
    </subcellularLocation>
</comment>
<protein>
    <recommendedName>
        <fullName evidence="6">G-protein coupled receptors family 1 profile domain-containing protein</fullName>
    </recommendedName>
</protein>
<dbReference type="InterPro" id="IPR000276">
    <property type="entry name" value="GPCR_Rhodpsn"/>
</dbReference>
<reference evidence="9" key="1">
    <citation type="submission" date="2012-12" db="EMBL/GenBank/DDBJ databases">
        <authorList>
            <person name="Hellsten U."/>
            <person name="Grimwood J."/>
            <person name="Chapman J.A."/>
            <person name="Shapiro H."/>
            <person name="Aerts A."/>
            <person name="Otillar R.P."/>
            <person name="Terry A.Y."/>
            <person name="Boore J.L."/>
            <person name="Simakov O."/>
            <person name="Marletaz F."/>
            <person name="Cho S.-J."/>
            <person name="Edsinger-Gonzales E."/>
            <person name="Havlak P."/>
            <person name="Kuo D.-H."/>
            <person name="Larsson T."/>
            <person name="Lv J."/>
            <person name="Arendt D."/>
            <person name="Savage R."/>
            <person name="Osoegawa K."/>
            <person name="de Jong P."/>
            <person name="Lindberg D.R."/>
            <person name="Seaver E.C."/>
            <person name="Weisblat D.A."/>
            <person name="Putnam N.H."/>
            <person name="Grigoriev I.V."/>
            <person name="Rokhsar D.S."/>
        </authorList>
    </citation>
    <scope>NUCLEOTIDE SEQUENCE</scope>
    <source>
        <strain evidence="9">I ESC-2004</strain>
    </source>
</reference>
<evidence type="ECO:0000256" key="4">
    <source>
        <dbReference type="ARBA" id="ARBA00023136"/>
    </source>
</evidence>
<dbReference type="PRINTS" id="PR00237">
    <property type="entry name" value="GPCRRHODOPSN"/>
</dbReference>
<dbReference type="Proteomes" id="UP000014760">
    <property type="component" value="Unassembled WGS sequence"/>
</dbReference>
<keyword evidence="3 5" id="KW-1133">Transmembrane helix</keyword>
<feature type="domain" description="G-protein coupled receptors family 1 profile" evidence="6">
    <location>
        <begin position="19"/>
        <end position="54"/>
    </location>
</feature>
<organism evidence="7">
    <name type="scientific">Capitella teleta</name>
    <name type="common">Polychaete worm</name>
    <dbReference type="NCBI Taxonomy" id="283909"/>
    <lineage>
        <taxon>Eukaryota</taxon>
        <taxon>Metazoa</taxon>
        <taxon>Spiralia</taxon>
        <taxon>Lophotrochozoa</taxon>
        <taxon>Annelida</taxon>
        <taxon>Polychaeta</taxon>
        <taxon>Sedentaria</taxon>
        <taxon>Scolecida</taxon>
        <taxon>Capitellidae</taxon>
        <taxon>Capitella</taxon>
    </lineage>
</organism>
<reference evidence="8" key="3">
    <citation type="submission" date="2015-06" db="UniProtKB">
        <authorList>
            <consortium name="EnsemblMetazoa"/>
        </authorList>
    </citation>
    <scope>IDENTIFICATION</scope>
</reference>
<feature type="transmembrane region" description="Helical" evidence="5">
    <location>
        <begin position="6"/>
        <end position="27"/>
    </location>
</feature>
<dbReference type="InterPro" id="IPR017452">
    <property type="entry name" value="GPCR_Rhodpsn_7TM"/>
</dbReference>
<dbReference type="HOGENOM" id="CLU_3056368_0_0_1"/>